<dbReference type="OrthoDB" id="3068178at2759"/>
<dbReference type="AlphaFoldDB" id="A0A6A4GPN4"/>
<dbReference type="Proteomes" id="UP000799118">
    <property type="component" value="Unassembled WGS sequence"/>
</dbReference>
<protein>
    <submittedName>
        <fullName evidence="2">Uncharacterized protein</fullName>
    </submittedName>
</protein>
<keyword evidence="3" id="KW-1185">Reference proteome</keyword>
<sequence length="345" mass="37942">MVNIQRISLNDVVKSATTTPSTNKLSRSKGNASATSSSHSKSSAPSHQPTSSSTSSASSYQVASAASSILAASKPKVLKLDLVDLSRPGRKDERTLLEIDELSKDGRRVKKRTLDVTELLPVKNLKKRRETFVRGRCVSSDESSYIPLSKTLQGILQDFSNLGFHFVPDSRGIPDVQTLMAAAVGSGNRRRYLTSDQPLLEWRAFADEYLAEMIRNEGRGDSDIEACYCCSDGVPLYRCMDCFGEDLVCDKCCRELHMDRPLDNVEKWNGVFFEKYGSVILESSFNWGIGQWNPVAIQDSSTVLPLFTRTGCTVSFWLFAIALVGELQANGDSNYCAAVGFSDSP</sequence>
<proteinExistence type="predicted"/>
<reference evidence="2" key="1">
    <citation type="journal article" date="2019" name="Environ. Microbiol.">
        <title>Fungal ecological strategies reflected in gene transcription - a case study of two litter decomposers.</title>
        <authorList>
            <person name="Barbi F."/>
            <person name="Kohler A."/>
            <person name="Barry K."/>
            <person name="Baskaran P."/>
            <person name="Daum C."/>
            <person name="Fauchery L."/>
            <person name="Ihrmark K."/>
            <person name="Kuo A."/>
            <person name="LaButti K."/>
            <person name="Lipzen A."/>
            <person name="Morin E."/>
            <person name="Grigoriev I.V."/>
            <person name="Henrissat B."/>
            <person name="Lindahl B."/>
            <person name="Martin F."/>
        </authorList>
    </citation>
    <scope>NUCLEOTIDE SEQUENCE</scope>
    <source>
        <strain evidence="2">JB14</strain>
    </source>
</reference>
<evidence type="ECO:0000313" key="3">
    <source>
        <dbReference type="Proteomes" id="UP000799118"/>
    </source>
</evidence>
<gene>
    <name evidence="2" type="ORF">BT96DRAFT_948552</name>
</gene>
<feature type="compositionally biased region" description="Low complexity" evidence="1">
    <location>
        <begin position="28"/>
        <end position="56"/>
    </location>
</feature>
<evidence type="ECO:0000313" key="2">
    <source>
        <dbReference type="EMBL" id="KAE9387205.1"/>
    </source>
</evidence>
<accession>A0A6A4GPN4</accession>
<name>A0A6A4GPN4_9AGAR</name>
<dbReference type="EMBL" id="ML769816">
    <property type="protein sequence ID" value="KAE9387205.1"/>
    <property type="molecule type" value="Genomic_DNA"/>
</dbReference>
<organism evidence="2 3">
    <name type="scientific">Gymnopus androsaceus JB14</name>
    <dbReference type="NCBI Taxonomy" id="1447944"/>
    <lineage>
        <taxon>Eukaryota</taxon>
        <taxon>Fungi</taxon>
        <taxon>Dikarya</taxon>
        <taxon>Basidiomycota</taxon>
        <taxon>Agaricomycotina</taxon>
        <taxon>Agaricomycetes</taxon>
        <taxon>Agaricomycetidae</taxon>
        <taxon>Agaricales</taxon>
        <taxon>Marasmiineae</taxon>
        <taxon>Omphalotaceae</taxon>
        <taxon>Gymnopus</taxon>
    </lineage>
</organism>
<feature type="region of interest" description="Disordered" evidence="1">
    <location>
        <begin position="15"/>
        <end position="56"/>
    </location>
</feature>
<feature type="compositionally biased region" description="Polar residues" evidence="1">
    <location>
        <begin position="15"/>
        <end position="25"/>
    </location>
</feature>
<evidence type="ECO:0000256" key="1">
    <source>
        <dbReference type="SAM" id="MobiDB-lite"/>
    </source>
</evidence>
<dbReference type="CDD" id="cd19757">
    <property type="entry name" value="Bbox1"/>
    <property type="match status" value="1"/>
</dbReference>